<comment type="caution">
    <text evidence="1">The sequence shown here is derived from an EMBL/GenBank/DDBJ whole genome shotgun (WGS) entry which is preliminary data.</text>
</comment>
<dbReference type="InterPro" id="IPR025320">
    <property type="entry name" value="DUF4225"/>
</dbReference>
<dbReference type="AlphaFoldDB" id="A0AB94IAS5"/>
<accession>A0AB94IAS5</accession>
<protein>
    <submittedName>
        <fullName evidence="1">DUF4225 domain-containing protein</fullName>
    </submittedName>
</protein>
<proteinExistence type="predicted"/>
<evidence type="ECO:0000313" key="1">
    <source>
        <dbReference type="EMBL" id="TEA26506.1"/>
    </source>
</evidence>
<dbReference type="RefSeq" id="WP_024496640.1">
    <property type="nucleotide sequence ID" value="NZ_AWGA01000074.1"/>
</dbReference>
<gene>
    <name evidence="1" type="ORF">O970_08260</name>
</gene>
<dbReference type="InterPro" id="IPR008727">
    <property type="entry name" value="PAAR_motif"/>
</dbReference>
<dbReference type="Pfam" id="PF05488">
    <property type="entry name" value="PAAR_motif"/>
    <property type="match status" value="1"/>
</dbReference>
<organism evidence="1 2">
    <name type="scientific">Candidatus Schmidhempelia bombi str. Bimp</name>
    <dbReference type="NCBI Taxonomy" id="1387197"/>
    <lineage>
        <taxon>Bacteria</taxon>
        <taxon>Pseudomonadati</taxon>
        <taxon>Pseudomonadota</taxon>
        <taxon>Gammaproteobacteria</taxon>
        <taxon>Orbales</taxon>
        <taxon>Orbaceae</taxon>
        <taxon>Candidatus Schmidhempelia</taxon>
    </lineage>
</organism>
<sequence length="422" mass="45903">MTKAVAVLGNATTTGGRIIQASAMSFDGQKGIAVVGDLVSCPKCEEGKGVIVTGADNFILDGKKAAYDGCVVACGCPIGSNRIIAFSDIYIDAPNCCISRTSFSLSGRAEKLTDKQRKDIKQDAQDLINYADKLREKHLYYPNISQEFRREVEHFTDSLVKRVENGSISYEKGKQDIKKEKDSLAEQSLQWLSNGLSIFGGVGQIMGGFALCGSVGGCILGGFLIAHGANNIYEGATGIGNGIMNALDNGQRSLSVDGFTREGYKSMAQVIGFGPEVGDVAYDFADLGISIHGKLKLVTKLNEFGDPRFKLFKYGRQDLERGYKQMSNALLEVEAFSDLIAVRKIKIKLNNYFILSENKQNITMAITKPQKITNVKKIVENCALIAAGKISGIGSPHYYLCQQVNKKTYQRDSNGNIINKGY</sequence>
<reference evidence="1 2" key="1">
    <citation type="journal article" date="2014" name="Appl. Environ. Microbiol.">
        <title>Genomic features of a bumble bee symbiont reflect its host environment.</title>
        <authorList>
            <person name="Martinson V.G."/>
            <person name="Magoc T."/>
            <person name="Koch H."/>
            <person name="Salzberg S.L."/>
            <person name="Moran N.A."/>
        </authorList>
    </citation>
    <scope>NUCLEOTIDE SEQUENCE [LARGE SCALE GENOMIC DNA]</scope>
    <source>
        <strain evidence="1 2">Bimp</strain>
    </source>
</reference>
<keyword evidence="2" id="KW-1185">Reference proteome</keyword>
<dbReference type="Pfam" id="PF13988">
    <property type="entry name" value="DUF4225"/>
    <property type="match status" value="1"/>
</dbReference>
<name>A0AB94IAS5_9GAMM</name>
<dbReference type="EMBL" id="AWGA01000074">
    <property type="protein sequence ID" value="TEA26506.1"/>
    <property type="molecule type" value="Genomic_DNA"/>
</dbReference>
<evidence type="ECO:0000313" key="2">
    <source>
        <dbReference type="Proteomes" id="UP000506160"/>
    </source>
</evidence>
<dbReference type="Gene3D" id="2.60.200.60">
    <property type="match status" value="1"/>
</dbReference>
<dbReference type="CDD" id="cd14744">
    <property type="entry name" value="PAAR_CT_2"/>
    <property type="match status" value="1"/>
</dbReference>
<dbReference type="Proteomes" id="UP000506160">
    <property type="component" value="Unassembled WGS sequence"/>
</dbReference>